<protein>
    <recommendedName>
        <fullName evidence="12">GPI transamidase component PIG-S</fullName>
    </recommendedName>
</protein>
<reference evidence="11" key="1">
    <citation type="submission" date="2011-04" db="EMBL/GenBank/DDBJ databases">
        <title>Evolution of plant cell wall degrading machinery underlies the functional diversity of forest fungi.</title>
        <authorList>
            <consortium name="US DOE Joint Genome Institute (JGI-PGF)"/>
            <person name="Eastwood D.C."/>
            <person name="Floudas D."/>
            <person name="Binder M."/>
            <person name="Majcherczyk A."/>
            <person name="Schneider P."/>
            <person name="Aerts A."/>
            <person name="Asiegbu F.O."/>
            <person name="Baker S.E."/>
            <person name="Barry K."/>
            <person name="Bendiksby M."/>
            <person name="Blumentritt M."/>
            <person name="Coutinho P.M."/>
            <person name="Cullen D."/>
            <person name="Cullen D."/>
            <person name="Gathman A."/>
            <person name="Goodell B."/>
            <person name="Henrissat B."/>
            <person name="Ihrmark K."/>
            <person name="Kauserud H."/>
            <person name="Kohler A."/>
            <person name="LaButti K."/>
            <person name="Lapidus A."/>
            <person name="Lavin J.L."/>
            <person name="Lee Y.-H."/>
            <person name="Lindquist E."/>
            <person name="Lilly W."/>
            <person name="Lucas S."/>
            <person name="Morin E."/>
            <person name="Murat C."/>
            <person name="Oguiza J.A."/>
            <person name="Park J."/>
            <person name="Pisabarro A.G."/>
            <person name="Riley R."/>
            <person name="Rosling A."/>
            <person name="Salamov A."/>
            <person name="Schmidt O."/>
            <person name="Schmutz J."/>
            <person name="Skrede I."/>
            <person name="Stenlid J."/>
            <person name="Wiebenga A."/>
            <person name="Xie X."/>
            <person name="Kues U."/>
            <person name="Hibbett D.S."/>
            <person name="Hoffmeister D."/>
            <person name="Hogberg N."/>
            <person name="Martin F."/>
            <person name="Grigoriev I.V."/>
            <person name="Watkinson S.C."/>
        </authorList>
    </citation>
    <scope>NUCLEOTIDE SEQUENCE</scope>
    <source>
        <strain evidence="11">S7.9</strain>
    </source>
</reference>
<dbReference type="EMBL" id="GL945429">
    <property type="protein sequence ID" value="EGO29724.1"/>
    <property type="molecule type" value="Genomic_DNA"/>
</dbReference>
<evidence type="ECO:0000256" key="2">
    <source>
        <dbReference type="ARBA" id="ARBA00004687"/>
    </source>
</evidence>
<comment type="similarity">
    <text evidence="3">Belongs to the PIGS family.</text>
</comment>
<dbReference type="GO" id="GO:0006506">
    <property type="term" value="P:GPI anchor biosynthetic process"/>
    <property type="evidence" value="ECO:0007669"/>
    <property type="project" value="UniProtKB-UniPathway"/>
</dbReference>
<dbReference type="RefSeq" id="XP_007313966.1">
    <property type="nucleotide sequence ID" value="XM_007313904.1"/>
</dbReference>
<evidence type="ECO:0000256" key="10">
    <source>
        <dbReference type="SAM" id="Phobius"/>
    </source>
</evidence>
<dbReference type="UniPathway" id="UPA00196"/>
<dbReference type="PANTHER" id="PTHR21072:SF13">
    <property type="entry name" value="GPI TRANSAMIDASE COMPONENT PIG-S"/>
    <property type="match status" value="1"/>
</dbReference>
<keyword evidence="5 10" id="KW-0812">Transmembrane</keyword>
<evidence type="ECO:0000256" key="6">
    <source>
        <dbReference type="ARBA" id="ARBA00022824"/>
    </source>
</evidence>
<evidence type="ECO:0000256" key="1">
    <source>
        <dbReference type="ARBA" id="ARBA00004477"/>
    </source>
</evidence>
<keyword evidence="4" id="KW-0337">GPI-anchor biosynthesis</keyword>
<dbReference type="HOGENOM" id="CLU_010026_3_1_1"/>
<keyword evidence="6" id="KW-0256">Endoplasmic reticulum</keyword>
<sequence>METQQQDETVLREPSKLSFESQRTRRSILASYWIVIFLALPFWWHTTSIERLSLPSARVRAQVEKELAFPVTIDLDATNSSLDIQSLKNDFRQLQKPVLLSSQRWKGIDMQLRLKEDRGTQVVPIPGTYSVAVGKAGALGPKRQLTISENDVPSLLEILSRLVAPYHTSVDSDLREQRVVQYAARYRLAFSLLNEDASLGQTITGWDVDNAIAEYLSPTLSSLSVLHNFTIESQVQLHAPLAFAPQPVTVGNDSAHGLSQEDLTVFINSAHWTLSSSVSNDPVLHFVLFVPSSTQKPLYILDDFGSPTDSSSFLLPQWGGVFILNIAGEAADKLSLSRSHLQPVFSAFRHQLLALLGVPPIPAGMNLVDDDPLSDWQLDAVLRRRALEATQGAQETLYSIVKLVEQIDNMPVGQHVKGDVQDALTALEQVYKVSPSSPTLALRWSSEAFSLASRAFFNPGMLALLYFPAEHKYAVYTPLFASITFPLVVALGREILAWWRDRRQQSRR</sequence>
<accession>F8NI02</accession>
<gene>
    <name evidence="11" type="ORF">SERLADRAFT_457890</name>
</gene>
<keyword evidence="8 10" id="KW-0472">Membrane</keyword>
<evidence type="ECO:0000256" key="4">
    <source>
        <dbReference type="ARBA" id="ARBA00022502"/>
    </source>
</evidence>
<feature type="transmembrane region" description="Helical" evidence="10">
    <location>
        <begin position="27"/>
        <end position="44"/>
    </location>
</feature>
<keyword evidence="7 10" id="KW-1133">Transmembrane helix</keyword>
<dbReference type="GeneID" id="18817603"/>
<dbReference type="Pfam" id="PF10510">
    <property type="entry name" value="PIG-S"/>
    <property type="match status" value="1"/>
</dbReference>
<dbReference type="InterPro" id="IPR019540">
    <property type="entry name" value="PtdIno-glycan_biosynth_class_S"/>
</dbReference>
<keyword evidence="9" id="KW-0325">Glycoprotein</keyword>
<evidence type="ECO:0000256" key="5">
    <source>
        <dbReference type="ARBA" id="ARBA00022692"/>
    </source>
</evidence>
<organism>
    <name type="scientific">Serpula lacrymans var. lacrymans (strain S7.9)</name>
    <name type="common">Dry rot fungus</name>
    <dbReference type="NCBI Taxonomy" id="578457"/>
    <lineage>
        <taxon>Eukaryota</taxon>
        <taxon>Fungi</taxon>
        <taxon>Dikarya</taxon>
        <taxon>Basidiomycota</taxon>
        <taxon>Agaricomycotina</taxon>
        <taxon>Agaricomycetes</taxon>
        <taxon>Agaricomycetidae</taxon>
        <taxon>Boletales</taxon>
        <taxon>Coniophorineae</taxon>
        <taxon>Serpulaceae</taxon>
        <taxon>Serpula</taxon>
    </lineage>
</organism>
<dbReference type="GO" id="GO:0016255">
    <property type="term" value="P:attachment of GPI anchor to protein"/>
    <property type="evidence" value="ECO:0007669"/>
    <property type="project" value="InterPro"/>
</dbReference>
<evidence type="ECO:0000256" key="3">
    <source>
        <dbReference type="ARBA" id="ARBA00005316"/>
    </source>
</evidence>
<dbReference type="OrthoDB" id="28748at2759"/>
<evidence type="ECO:0000256" key="9">
    <source>
        <dbReference type="ARBA" id="ARBA00023180"/>
    </source>
</evidence>
<evidence type="ECO:0000256" key="7">
    <source>
        <dbReference type="ARBA" id="ARBA00022989"/>
    </source>
</evidence>
<name>F8NI02_SERL9</name>
<comment type="subcellular location">
    <subcellularLocation>
        <location evidence="1">Endoplasmic reticulum membrane</location>
        <topology evidence="1">Multi-pass membrane protein</topology>
    </subcellularLocation>
</comment>
<evidence type="ECO:0008006" key="12">
    <source>
        <dbReference type="Google" id="ProtNLM"/>
    </source>
</evidence>
<proteinExistence type="inferred from homology"/>
<evidence type="ECO:0000256" key="8">
    <source>
        <dbReference type="ARBA" id="ARBA00023136"/>
    </source>
</evidence>
<comment type="pathway">
    <text evidence="2">Glycolipid biosynthesis; glycosylphosphatidylinositol-anchor biosynthesis.</text>
</comment>
<dbReference type="PANTHER" id="PTHR21072">
    <property type="entry name" value="GPI TRANSAMIDASE COMPONENT PIG-S"/>
    <property type="match status" value="1"/>
</dbReference>
<dbReference type="GO" id="GO:0042765">
    <property type="term" value="C:GPI-anchor transamidase complex"/>
    <property type="evidence" value="ECO:0007669"/>
    <property type="project" value="InterPro"/>
</dbReference>
<dbReference type="AlphaFoldDB" id="F8NI02"/>
<evidence type="ECO:0000313" key="11">
    <source>
        <dbReference type="EMBL" id="EGO29724.1"/>
    </source>
</evidence>
<dbReference type="KEGG" id="sla:SERLADRAFT_457890"/>
<dbReference type="Proteomes" id="UP000008064">
    <property type="component" value="Unassembled WGS sequence"/>
</dbReference>
<feature type="transmembrane region" description="Helical" evidence="10">
    <location>
        <begin position="475"/>
        <end position="499"/>
    </location>
</feature>